<dbReference type="PROSITE" id="PS00154">
    <property type="entry name" value="ATPASE_E1_E2"/>
    <property type="match status" value="1"/>
</dbReference>
<evidence type="ECO:0000256" key="17">
    <source>
        <dbReference type="ARBA" id="ARBA00047424"/>
    </source>
</evidence>
<dbReference type="PROSITE" id="PS01047">
    <property type="entry name" value="HMA_1"/>
    <property type="match status" value="1"/>
</dbReference>
<dbReference type="EMBL" id="CP017315">
    <property type="protein sequence ID" value="AQS41117.1"/>
    <property type="molecule type" value="Genomic_DNA"/>
</dbReference>
<feature type="transmembrane region" description="Helical" evidence="18">
    <location>
        <begin position="165"/>
        <end position="182"/>
    </location>
</feature>
<gene>
    <name evidence="20" type="ORF">BHV28_04040</name>
</gene>
<dbReference type="KEGG" id="thd:BHV28_04040"/>
<evidence type="ECO:0000256" key="8">
    <source>
        <dbReference type="ARBA" id="ARBA00022796"/>
    </source>
</evidence>
<feature type="transmembrane region" description="Helical" evidence="18">
    <location>
        <begin position="202"/>
        <end position="218"/>
    </location>
</feature>
<dbReference type="SFLD" id="SFLDS00003">
    <property type="entry name" value="Haloacid_Dehalogenase"/>
    <property type="match status" value="1"/>
</dbReference>
<reference evidence="20 21" key="2">
    <citation type="journal article" date="2016" name="Sci. Rep.">
        <title>The genome of Rhizobiales bacteria in predatory ants reveals urease gene functions but no genes for nitrogen fixation.</title>
        <authorList>
            <person name="Neuvonen M.M."/>
            <person name="Tamarit D."/>
            <person name="Naslund K."/>
            <person name="Liebig J."/>
            <person name="Feldhaar H."/>
            <person name="Moran N.A."/>
            <person name="Guy L."/>
            <person name="Andersson S.G."/>
        </authorList>
    </citation>
    <scope>NUCLEOTIDE SEQUENCE [LARGE SCALE GENOMIC DNA]</scope>
    <source>
        <strain evidence="20 21">Hsal</strain>
    </source>
</reference>
<name>A0A1U9JTD2_9HYPH</name>
<dbReference type="GO" id="GO:0012505">
    <property type="term" value="C:endomembrane system"/>
    <property type="evidence" value="ECO:0007669"/>
    <property type="project" value="UniProtKB-SubCell"/>
</dbReference>
<dbReference type="GO" id="GO:0005886">
    <property type="term" value="C:plasma membrane"/>
    <property type="evidence" value="ECO:0007669"/>
    <property type="project" value="UniProtKB-SubCell"/>
</dbReference>
<evidence type="ECO:0000313" key="21">
    <source>
        <dbReference type="Proteomes" id="UP000188912"/>
    </source>
</evidence>
<dbReference type="GO" id="GO:0016887">
    <property type="term" value="F:ATP hydrolysis activity"/>
    <property type="evidence" value="ECO:0007669"/>
    <property type="project" value="InterPro"/>
</dbReference>
<dbReference type="InterPro" id="IPR006122">
    <property type="entry name" value="HMA_Cu_ion-bd"/>
</dbReference>
<dbReference type="NCBIfam" id="TIGR01525">
    <property type="entry name" value="ATPase-IB_hvy"/>
    <property type="match status" value="1"/>
</dbReference>
<keyword evidence="21" id="KW-1185">Reference proteome</keyword>
<evidence type="ECO:0000259" key="19">
    <source>
        <dbReference type="PROSITE" id="PS50846"/>
    </source>
</evidence>
<keyword evidence="10" id="KW-0460">Magnesium</keyword>
<evidence type="ECO:0000256" key="18">
    <source>
        <dbReference type="RuleBase" id="RU362081"/>
    </source>
</evidence>
<dbReference type="InterPro" id="IPR023298">
    <property type="entry name" value="ATPase_P-typ_TM_dom_sf"/>
</dbReference>
<proteinExistence type="inferred from homology"/>
<evidence type="ECO:0000256" key="3">
    <source>
        <dbReference type="ARBA" id="ARBA00022448"/>
    </source>
</evidence>
<evidence type="ECO:0000256" key="4">
    <source>
        <dbReference type="ARBA" id="ARBA00022692"/>
    </source>
</evidence>
<evidence type="ECO:0000256" key="5">
    <source>
        <dbReference type="ARBA" id="ARBA00022723"/>
    </source>
</evidence>
<dbReference type="SUPFAM" id="SSF81653">
    <property type="entry name" value="Calcium ATPase, transduction domain A"/>
    <property type="match status" value="1"/>
</dbReference>
<dbReference type="NCBIfam" id="TIGR00003">
    <property type="entry name" value="copper ion binding protein"/>
    <property type="match status" value="1"/>
</dbReference>
<reference evidence="20 21" key="1">
    <citation type="journal article" date="2010" name="Science">
        <title>Genomic comparison of the ants Camponotus floridanus and Harpegnathos saltator.</title>
        <authorList>
            <person name="Bonasio R."/>
            <person name="Zhang G."/>
            <person name="Ye C."/>
            <person name="Mutti N.S."/>
            <person name="Fang X."/>
            <person name="Qin N."/>
            <person name="Donahue G."/>
            <person name="Yang P."/>
            <person name="Li Q."/>
            <person name="Li C."/>
            <person name="Zhang P."/>
            <person name="Huang Z."/>
            <person name="Berger S.L."/>
            <person name="Reinberg D."/>
            <person name="Wang J."/>
            <person name="Liebig J."/>
        </authorList>
    </citation>
    <scope>NUCLEOTIDE SEQUENCE [LARGE SCALE GENOMIC DNA]</scope>
    <source>
        <strain evidence="20 21">Hsal</strain>
    </source>
</reference>
<dbReference type="Pfam" id="PF00702">
    <property type="entry name" value="Hydrolase"/>
    <property type="match status" value="1"/>
</dbReference>
<dbReference type="InterPro" id="IPR059000">
    <property type="entry name" value="ATPase_P-type_domA"/>
</dbReference>
<dbReference type="InterPro" id="IPR018303">
    <property type="entry name" value="ATPase_P-typ_P_site"/>
</dbReference>
<keyword evidence="4 18" id="KW-0812">Transmembrane</keyword>
<dbReference type="SUPFAM" id="SSF55008">
    <property type="entry name" value="HMA, heavy metal-associated domain"/>
    <property type="match status" value="2"/>
</dbReference>
<dbReference type="FunFam" id="2.70.150.10:FF:000002">
    <property type="entry name" value="Copper-transporting ATPase 1, putative"/>
    <property type="match status" value="1"/>
</dbReference>
<dbReference type="AlphaFoldDB" id="A0A1U9JTD2"/>
<dbReference type="Gene3D" id="3.40.50.1000">
    <property type="entry name" value="HAD superfamily/HAD-like"/>
    <property type="match status" value="1"/>
</dbReference>
<keyword evidence="5 18" id="KW-0479">Metal-binding</keyword>
<feature type="domain" description="HMA" evidence="19">
    <location>
        <begin position="11"/>
        <end position="76"/>
    </location>
</feature>
<feature type="transmembrane region" description="Helical" evidence="18">
    <location>
        <begin position="764"/>
        <end position="783"/>
    </location>
</feature>
<evidence type="ECO:0000256" key="7">
    <source>
        <dbReference type="ARBA" id="ARBA00022741"/>
    </source>
</evidence>
<keyword evidence="11" id="KW-1278">Translocase</keyword>
<comment type="similarity">
    <text evidence="2 18">Belongs to the cation transport ATPase (P-type) (TC 3.A.3) family. Type IB subfamily.</text>
</comment>
<evidence type="ECO:0000256" key="12">
    <source>
        <dbReference type="ARBA" id="ARBA00022989"/>
    </source>
</evidence>
<dbReference type="PRINTS" id="PR00119">
    <property type="entry name" value="CATATPASE"/>
</dbReference>
<evidence type="ECO:0000256" key="2">
    <source>
        <dbReference type="ARBA" id="ARBA00006024"/>
    </source>
</evidence>
<dbReference type="InterPro" id="IPR027256">
    <property type="entry name" value="P-typ_ATPase_IB"/>
</dbReference>
<feature type="transmembrane region" description="Helical" evidence="18">
    <location>
        <begin position="267"/>
        <end position="286"/>
    </location>
</feature>
<evidence type="ECO:0000256" key="11">
    <source>
        <dbReference type="ARBA" id="ARBA00022967"/>
    </source>
</evidence>
<dbReference type="GO" id="GO:0055070">
    <property type="term" value="P:copper ion homeostasis"/>
    <property type="evidence" value="ECO:0007669"/>
    <property type="project" value="TreeGrafter"/>
</dbReference>
<dbReference type="EC" id="7.2.2.9" evidence="16"/>
<organism evidence="20 21">
    <name type="scientific">Candidatus Tokpelaia hoelldobleri</name>
    <dbReference type="NCBI Taxonomy" id="1902579"/>
    <lineage>
        <taxon>Bacteria</taxon>
        <taxon>Pseudomonadati</taxon>
        <taxon>Pseudomonadota</taxon>
        <taxon>Alphaproteobacteria</taxon>
        <taxon>Hyphomicrobiales</taxon>
        <taxon>Candidatus Tokpelaia</taxon>
    </lineage>
</organism>
<feature type="transmembrane region" description="Helical" evidence="18">
    <location>
        <begin position="423"/>
        <end position="445"/>
    </location>
</feature>
<keyword evidence="6" id="KW-0677">Repeat</keyword>
<sequence length="820" mass="85957">MSKKNPAATQHKTSLVIEDMTCASCVRRVEKAIRGAIQAEEVSVNLATNRADIVSADKPDLAAVAAAVKRAGYGVGQDEIDLDITGMTCASCVRRVEKALSAVEGVKEAVVNFATSRAHVRFFRQAVTARQLQDAVAKAGYEAHVATKAGGSRDAAKEGAGPGRALLVAAALTLPVFLLEMGSHLAPPFHHWLLAHIGEQPLRIFSFVLTTVVLFGPGRRFFKTGIPALLRGGPDMNSLVAVGAFAAWSYSTVATFAGRLLPEGANHVYFEAAAVIVTLILLGRYLEAGARGKTGEAIRALAGLKPASARVVRAGTEADIPVEDVAIGDIVAIRPGEKLPVDGVIVDGASHIDEAMMTGEPMPVAKSAGGQVFAGTVNGSGAFHYRAEKIGADTFLARIQQMVEDAQNARLPIQALVDRVTEWFVPGVFAIAIVTFVLWMVFAPAPALPHALVAAVAVLIIACPCAMGLATPVSIMVGTGRAARLGVLFRRGDALQSLRDAAIIAFDKTGTLTQGRPELNSFTVAEGFDRRKVLALVAAVESRSEHPIGAALVKEAKTRNIPLPAVRKFTARAGYGVSGIAGKQEIAVGADRYMQALEVDISALADMAKTYAEQGATPFYAALDGKAAAAFGVADPLKPQTRATVQALKDMGVEAVMITGDNKLVAQVIAREAGIARNEAEVLPDGKVEAVRRLQQDGKRVAFVGDGINDAPALSAADTGIAIGTGTDVAIESADVVLMSGDPAGVVNAVGISRATIRNIKQNLFWAFAYNIALIPVAAGILYPRWGVQLSPVLSAGAMAFSSIFVLANALRLRRFKLVL</sequence>
<evidence type="ECO:0000256" key="15">
    <source>
        <dbReference type="ARBA" id="ARBA00023136"/>
    </source>
</evidence>
<keyword evidence="9 18" id="KW-0067">ATP-binding</keyword>
<dbReference type="FunFam" id="3.30.70.100:FF:000005">
    <property type="entry name" value="Copper-exporting P-type ATPase A"/>
    <property type="match status" value="1"/>
</dbReference>
<dbReference type="Proteomes" id="UP000188912">
    <property type="component" value="Chromosome"/>
</dbReference>
<keyword evidence="18" id="KW-1003">Cell membrane</keyword>
<evidence type="ECO:0000256" key="16">
    <source>
        <dbReference type="ARBA" id="ARBA00038904"/>
    </source>
</evidence>
<dbReference type="Pfam" id="PF00403">
    <property type="entry name" value="HMA"/>
    <property type="match status" value="2"/>
</dbReference>
<dbReference type="GO" id="GO:0005524">
    <property type="term" value="F:ATP binding"/>
    <property type="evidence" value="ECO:0007669"/>
    <property type="project" value="UniProtKB-UniRule"/>
</dbReference>
<evidence type="ECO:0000256" key="10">
    <source>
        <dbReference type="ARBA" id="ARBA00022842"/>
    </source>
</evidence>
<keyword evidence="13" id="KW-0186">Copper</keyword>
<protein>
    <recommendedName>
        <fullName evidence="16">P-type Cu(2+) transporter</fullName>
        <ecNumber evidence="16">7.2.2.9</ecNumber>
    </recommendedName>
</protein>
<dbReference type="InterPro" id="IPR001757">
    <property type="entry name" value="P_typ_ATPase"/>
</dbReference>
<dbReference type="Pfam" id="PF00122">
    <property type="entry name" value="E1-E2_ATPase"/>
    <property type="match status" value="1"/>
</dbReference>
<keyword evidence="14" id="KW-0406">Ion transport</keyword>
<dbReference type="InterPro" id="IPR044492">
    <property type="entry name" value="P_typ_ATPase_HD_dom"/>
</dbReference>
<dbReference type="InterPro" id="IPR023299">
    <property type="entry name" value="ATPase_P-typ_cyto_dom_N"/>
</dbReference>
<dbReference type="CDD" id="cd00371">
    <property type="entry name" value="HMA"/>
    <property type="match status" value="2"/>
</dbReference>
<keyword evidence="3" id="KW-0813">Transport</keyword>
<evidence type="ECO:0000313" key="20">
    <source>
        <dbReference type="EMBL" id="AQS41117.1"/>
    </source>
</evidence>
<dbReference type="PANTHER" id="PTHR43520:SF8">
    <property type="entry name" value="P-TYPE CU(+) TRANSPORTER"/>
    <property type="match status" value="1"/>
</dbReference>
<evidence type="ECO:0000256" key="13">
    <source>
        <dbReference type="ARBA" id="ARBA00023008"/>
    </source>
</evidence>
<evidence type="ECO:0000256" key="9">
    <source>
        <dbReference type="ARBA" id="ARBA00022840"/>
    </source>
</evidence>
<dbReference type="InterPro" id="IPR006121">
    <property type="entry name" value="HMA_dom"/>
</dbReference>
<feature type="domain" description="HMA" evidence="19">
    <location>
        <begin position="78"/>
        <end position="144"/>
    </location>
</feature>
<feature type="transmembrane region" description="Helical" evidence="18">
    <location>
        <begin position="789"/>
        <end position="811"/>
    </location>
</feature>
<dbReference type="NCBIfam" id="TIGR01511">
    <property type="entry name" value="ATPase-IB1_Cu"/>
    <property type="match status" value="1"/>
</dbReference>
<dbReference type="InterPro" id="IPR008250">
    <property type="entry name" value="ATPase_P-typ_transduc_dom_A_sf"/>
</dbReference>
<dbReference type="CDD" id="cd02094">
    <property type="entry name" value="P-type_ATPase_Cu-like"/>
    <property type="match status" value="1"/>
</dbReference>
<dbReference type="SFLD" id="SFLDG00002">
    <property type="entry name" value="C1.7:_P-type_atpase_like"/>
    <property type="match status" value="1"/>
</dbReference>
<evidence type="ECO:0000256" key="14">
    <source>
        <dbReference type="ARBA" id="ARBA00023065"/>
    </source>
</evidence>
<dbReference type="PANTHER" id="PTHR43520">
    <property type="entry name" value="ATP7, ISOFORM B"/>
    <property type="match status" value="1"/>
</dbReference>
<comment type="catalytic activity">
    <reaction evidence="17">
        <text>Cu(2+)(in) + ATP + H2O = Cu(2+)(out) + ADP + phosphate + H(+)</text>
        <dbReference type="Rhea" id="RHEA:10376"/>
        <dbReference type="ChEBI" id="CHEBI:15377"/>
        <dbReference type="ChEBI" id="CHEBI:15378"/>
        <dbReference type="ChEBI" id="CHEBI:29036"/>
        <dbReference type="ChEBI" id="CHEBI:30616"/>
        <dbReference type="ChEBI" id="CHEBI:43474"/>
        <dbReference type="ChEBI" id="CHEBI:456216"/>
        <dbReference type="EC" id="7.2.2.9"/>
    </reaction>
</comment>
<accession>A0A1U9JTD2</accession>
<dbReference type="STRING" id="1902579.BHV28_04040"/>
<dbReference type="SFLD" id="SFLDF00027">
    <property type="entry name" value="p-type_atpase"/>
    <property type="match status" value="1"/>
</dbReference>
<keyword evidence="8" id="KW-0187">Copper transport</keyword>
<keyword evidence="12 18" id="KW-1133">Transmembrane helix</keyword>
<dbReference type="InterPro" id="IPR017969">
    <property type="entry name" value="Heavy-metal-associated_CS"/>
</dbReference>
<keyword evidence="15 18" id="KW-0472">Membrane</keyword>
<dbReference type="InterPro" id="IPR023214">
    <property type="entry name" value="HAD_sf"/>
</dbReference>
<dbReference type="NCBIfam" id="TIGR01494">
    <property type="entry name" value="ATPase_P-type"/>
    <property type="match status" value="1"/>
</dbReference>
<evidence type="ECO:0000256" key="1">
    <source>
        <dbReference type="ARBA" id="ARBA00004127"/>
    </source>
</evidence>
<dbReference type="GO" id="GO:0043682">
    <property type="term" value="F:P-type divalent copper transporter activity"/>
    <property type="evidence" value="ECO:0007669"/>
    <property type="project" value="UniProtKB-EC"/>
</dbReference>
<dbReference type="Gene3D" id="3.30.70.100">
    <property type="match status" value="2"/>
</dbReference>
<dbReference type="Gene3D" id="2.70.150.10">
    <property type="entry name" value="Calcium-transporting ATPase, cytoplasmic transduction domain A"/>
    <property type="match status" value="1"/>
</dbReference>
<feature type="transmembrane region" description="Helical" evidence="18">
    <location>
        <begin position="239"/>
        <end position="261"/>
    </location>
</feature>
<dbReference type="SUPFAM" id="SSF56784">
    <property type="entry name" value="HAD-like"/>
    <property type="match status" value="1"/>
</dbReference>
<dbReference type="PROSITE" id="PS50846">
    <property type="entry name" value="HMA_2"/>
    <property type="match status" value="2"/>
</dbReference>
<feature type="transmembrane region" description="Helical" evidence="18">
    <location>
        <begin position="451"/>
        <end position="475"/>
    </location>
</feature>
<evidence type="ECO:0000256" key="6">
    <source>
        <dbReference type="ARBA" id="ARBA00022737"/>
    </source>
</evidence>
<comment type="subcellular location">
    <subcellularLocation>
        <location evidence="18">Cell membrane</location>
    </subcellularLocation>
    <subcellularLocation>
        <location evidence="1">Endomembrane system</location>
        <topology evidence="1">Multi-pass membrane protein</topology>
    </subcellularLocation>
</comment>
<dbReference type="PRINTS" id="PR00120">
    <property type="entry name" value="HATPASE"/>
</dbReference>
<dbReference type="InterPro" id="IPR036163">
    <property type="entry name" value="HMA_dom_sf"/>
</dbReference>
<dbReference type="GO" id="GO:0005507">
    <property type="term" value="F:copper ion binding"/>
    <property type="evidence" value="ECO:0007669"/>
    <property type="project" value="InterPro"/>
</dbReference>
<dbReference type="Gene3D" id="3.40.1110.10">
    <property type="entry name" value="Calcium-transporting ATPase, cytoplasmic domain N"/>
    <property type="match status" value="1"/>
</dbReference>
<dbReference type="SUPFAM" id="SSF81665">
    <property type="entry name" value="Calcium ATPase, transmembrane domain M"/>
    <property type="match status" value="1"/>
</dbReference>
<dbReference type="InterPro" id="IPR036412">
    <property type="entry name" value="HAD-like_sf"/>
</dbReference>
<keyword evidence="7 18" id="KW-0547">Nucleotide-binding</keyword>